<protein>
    <recommendedName>
        <fullName evidence="5">LTXXQ motif family protein</fullName>
    </recommendedName>
</protein>
<feature type="chain" id="PRO_5040744927" description="LTXXQ motif family protein" evidence="2">
    <location>
        <begin position="23"/>
        <end position="213"/>
    </location>
</feature>
<reference evidence="3" key="1">
    <citation type="journal article" date="2014" name="Int. J. Syst. Evol. Microbiol.">
        <title>Complete genome sequence of Corynebacterium casei LMG S-19264T (=DSM 44701T), isolated from a smear-ripened cheese.</title>
        <authorList>
            <consortium name="US DOE Joint Genome Institute (JGI-PGF)"/>
            <person name="Walter F."/>
            <person name="Albersmeier A."/>
            <person name="Kalinowski J."/>
            <person name="Ruckert C."/>
        </authorList>
    </citation>
    <scope>NUCLEOTIDE SEQUENCE</scope>
    <source>
        <strain evidence="3">VKM B-2748</strain>
    </source>
</reference>
<evidence type="ECO:0000256" key="2">
    <source>
        <dbReference type="SAM" id="SignalP"/>
    </source>
</evidence>
<comment type="caution">
    <text evidence="3">The sequence shown here is derived from an EMBL/GenBank/DDBJ whole genome shotgun (WGS) entry which is preliminary data.</text>
</comment>
<feature type="compositionally biased region" description="Basic and acidic residues" evidence="1">
    <location>
        <begin position="187"/>
        <end position="213"/>
    </location>
</feature>
<evidence type="ECO:0000313" key="3">
    <source>
        <dbReference type="EMBL" id="GLK78366.1"/>
    </source>
</evidence>
<feature type="compositionally biased region" description="Basic residues" evidence="1">
    <location>
        <begin position="58"/>
        <end position="74"/>
    </location>
</feature>
<feature type="compositionally biased region" description="Low complexity" evidence="1">
    <location>
        <begin position="31"/>
        <end position="40"/>
    </location>
</feature>
<sequence>MRKTALAIAFVTASAAATSVFALNTASQAQPAPAQSAQVQPPAPHQAERDGRGERHAHGPRHGHGPMHKAHKKADRLALKLAGRLAAAEVAIGVRGDQLDTWRAFTAAAVDFVKPPRPASPRPGPDGGERGPDRPRGVLDFADRMADRTIERAEKARTLKAATEALRQKLTPEQIAQLDSMPLGPRHGGERGRHGPDRHGPHGGPHGDRHGPR</sequence>
<proteinExistence type="predicted"/>
<keyword evidence="2" id="KW-0732">Signal</keyword>
<feature type="region of interest" description="Disordered" evidence="1">
    <location>
        <begin position="113"/>
        <end position="138"/>
    </location>
</feature>
<feature type="compositionally biased region" description="Basic and acidic residues" evidence="1">
    <location>
        <begin position="46"/>
        <end position="57"/>
    </location>
</feature>
<accession>A0A9W6JL24</accession>
<feature type="region of interest" description="Disordered" evidence="1">
    <location>
        <begin position="165"/>
        <end position="213"/>
    </location>
</feature>
<gene>
    <name evidence="3" type="ORF">GCM10008174_01070</name>
</gene>
<evidence type="ECO:0000256" key="1">
    <source>
        <dbReference type="SAM" id="MobiDB-lite"/>
    </source>
</evidence>
<name>A0A9W6JL24_9HYPH</name>
<feature type="region of interest" description="Disordered" evidence="1">
    <location>
        <begin position="31"/>
        <end position="75"/>
    </location>
</feature>
<feature type="compositionally biased region" description="Pro residues" evidence="1">
    <location>
        <begin position="115"/>
        <end position="124"/>
    </location>
</feature>
<dbReference type="AlphaFoldDB" id="A0A9W6JL24"/>
<dbReference type="EMBL" id="BSFL01000001">
    <property type="protein sequence ID" value="GLK78366.1"/>
    <property type="molecule type" value="Genomic_DNA"/>
</dbReference>
<keyword evidence="4" id="KW-1185">Reference proteome</keyword>
<reference evidence="3" key="2">
    <citation type="submission" date="2023-01" db="EMBL/GenBank/DDBJ databases">
        <authorList>
            <person name="Sun Q."/>
            <person name="Evtushenko L."/>
        </authorList>
    </citation>
    <scope>NUCLEOTIDE SEQUENCE</scope>
    <source>
        <strain evidence="3">VKM B-2748</strain>
    </source>
</reference>
<feature type="compositionally biased region" description="Basic and acidic residues" evidence="1">
    <location>
        <begin position="127"/>
        <end position="138"/>
    </location>
</feature>
<evidence type="ECO:0008006" key="5">
    <source>
        <dbReference type="Google" id="ProtNLM"/>
    </source>
</evidence>
<dbReference type="Proteomes" id="UP001143309">
    <property type="component" value="Unassembled WGS sequence"/>
</dbReference>
<organism evidence="3 4">
    <name type="scientific">Methylopila turkensis</name>
    <dbReference type="NCBI Taxonomy" id="1437816"/>
    <lineage>
        <taxon>Bacteria</taxon>
        <taxon>Pseudomonadati</taxon>
        <taxon>Pseudomonadota</taxon>
        <taxon>Alphaproteobacteria</taxon>
        <taxon>Hyphomicrobiales</taxon>
        <taxon>Methylopilaceae</taxon>
        <taxon>Methylopila</taxon>
    </lineage>
</organism>
<evidence type="ECO:0000313" key="4">
    <source>
        <dbReference type="Proteomes" id="UP001143309"/>
    </source>
</evidence>
<dbReference type="RefSeq" id="WP_271198892.1">
    <property type="nucleotide sequence ID" value="NZ_BSFL01000001.1"/>
</dbReference>
<feature type="signal peptide" evidence="2">
    <location>
        <begin position="1"/>
        <end position="22"/>
    </location>
</feature>